<reference evidence="7 8" key="1">
    <citation type="submission" date="2024-06" db="EMBL/GenBank/DDBJ databases">
        <authorList>
            <person name="Bataeva Y.V."/>
            <person name="Grigorian L.N."/>
            <person name="Solomentsev V.I."/>
        </authorList>
    </citation>
    <scope>NUCLEOTIDE SEQUENCE [LARGE SCALE GENOMIC DNA]</scope>
    <source>
        <strain evidence="8">SCPM-O-B-12605 (RCAM04882)</strain>
    </source>
</reference>
<keyword evidence="4" id="KW-0067">ATP-binding</keyword>
<keyword evidence="1" id="KW-0547">Nucleotide-binding</keyword>
<dbReference type="Pfam" id="PF00271">
    <property type="entry name" value="Helicase_C"/>
    <property type="match status" value="1"/>
</dbReference>
<comment type="caution">
    <text evidence="7">The sequence shown here is derived from an EMBL/GenBank/DDBJ whole genome shotgun (WGS) entry which is preliminary data.</text>
</comment>
<dbReference type="PROSITE" id="PS51194">
    <property type="entry name" value="HELICASE_CTER"/>
    <property type="match status" value="1"/>
</dbReference>
<dbReference type="Pfam" id="PF00176">
    <property type="entry name" value="SNF2-rel_dom"/>
    <property type="match status" value="1"/>
</dbReference>
<evidence type="ECO:0000313" key="7">
    <source>
        <dbReference type="EMBL" id="MES0836694.1"/>
    </source>
</evidence>
<evidence type="ECO:0000259" key="6">
    <source>
        <dbReference type="PROSITE" id="PS51194"/>
    </source>
</evidence>
<dbReference type="InterPro" id="IPR000330">
    <property type="entry name" value="SNF2_N"/>
</dbReference>
<keyword evidence="8" id="KW-1185">Reference proteome</keyword>
<dbReference type="InterPro" id="IPR049730">
    <property type="entry name" value="SNF2/RAD54-like_C"/>
</dbReference>
<accession>A0ABV2A075</accession>
<evidence type="ECO:0000259" key="5">
    <source>
        <dbReference type="PROSITE" id="PS51192"/>
    </source>
</evidence>
<dbReference type="Gene3D" id="3.40.50.10810">
    <property type="entry name" value="Tandem AAA-ATPase domain"/>
    <property type="match status" value="1"/>
</dbReference>
<evidence type="ECO:0000256" key="4">
    <source>
        <dbReference type="ARBA" id="ARBA00022840"/>
    </source>
</evidence>
<dbReference type="GO" id="GO:0004386">
    <property type="term" value="F:helicase activity"/>
    <property type="evidence" value="ECO:0007669"/>
    <property type="project" value="UniProtKB-KW"/>
</dbReference>
<dbReference type="PANTHER" id="PTHR45766">
    <property type="entry name" value="DNA ANNEALING HELICASE AND ENDONUCLEASE ZRANB3 FAMILY MEMBER"/>
    <property type="match status" value="1"/>
</dbReference>
<protein>
    <submittedName>
        <fullName evidence="7">Helicase-related protein</fullName>
    </submittedName>
</protein>
<dbReference type="CDD" id="cd18793">
    <property type="entry name" value="SF2_C_SNF"/>
    <property type="match status" value="1"/>
</dbReference>
<organism evidence="7 8">
    <name type="scientific">Nocardiopsis tropica</name>
    <dbReference type="NCBI Taxonomy" id="109330"/>
    <lineage>
        <taxon>Bacteria</taxon>
        <taxon>Bacillati</taxon>
        <taxon>Actinomycetota</taxon>
        <taxon>Actinomycetes</taxon>
        <taxon>Streptosporangiales</taxon>
        <taxon>Nocardiopsidaceae</taxon>
        <taxon>Nocardiopsis</taxon>
    </lineage>
</organism>
<gene>
    <name evidence="7" type="ORF">ABUK86_23160</name>
</gene>
<dbReference type="InterPro" id="IPR014001">
    <property type="entry name" value="Helicase_ATP-bd"/>
</dbReference>
<dbReference type="InterPro" id="IPR001650">
    <property type="entry name" value="Helicase_C-like"/>
</dbReference>
<keyword evidence="2" id="KW-0378">Hydrolase</keyword>
<dbReference type="CDD" id="cd18011">
    <property type="entry name" value="DEXDc_RapA"/>
    <property type="match status" value="1"/>
</dbReference>
<dbReference type="InterPro" id="IPR038718">
    <property type="entry name" value="SNF2-like_sf"/>
</dbReference>
<dbReference type="SMART" id="SM00487">
    <property type="entry name" value="DEXDc"/>
    <property type="match status" value="1"/>
</dbReference>
<dbReference type="RefSeq" id="WP_352985508.1">
    <property type="nucleotide sequence ID" value="NZ_JBEQNA010000012.1"/>
</dbReference>
<sequence>MTEGAGTTQTSPFAPGARVEVRDAEWMVRTCTPAASAVDGHMVRAVGVSEFVRGEDAVFFTGIEDVTALDPERTRLVHDDSSGYARSRLYLESVLRRTPLPQSERRLAMPDKFLLKDLVYQRRPAELALRELRPRVLIADVVGLGKTLEIGLILAELIRRGRGERILVVTPQQVLEQFQQELWTRFAIPLVRLDSVGLERVQRDIPAGRNPFLYFKRAIISVDTLKNQGKYGQHLRSMHWDAVVIDESHNLINEGNLRNQLARLLAAQTDALLLASATPHNGNSESFAELIRLLDPAAIADPKNYSAKDIEHLYIRRTKVHPEVRAEMGDDWPERGPSVSVRVPATPAEEKVFTELTRVWLAGEEREGGAVVRKERRLFPYTLLKAFLSSHVALAATVENRIKTITYTGTGAFKDGEDEREHKALLDLRDLAAGIGDADSAKFKGLVDQLQEIGVKAKSPTRAVVFSESVPTLEWLNKTLPDKLGLQPEQVALMHGGLSDTEQQRIISDFALETSKVRVLVTGDVASEGVNLHRQCHHIVHYDLPWSLIRIEQRNGRIDRFGQKHRPQFRALVLTSTVEGAKDDTSVAERLLDREEKAHRAMGTAETVTGLFSAKKEEDRLIQDLLKGRTVDESLDATHQQQDEDTGWAGDVLFGDVGVPEGEAAPERAPEPQLFDSTEEFVRAALSTVAGEVSVDEDERILAFEPPRDLAHRLSALPVDYLRGLKVKERLRVTFDREHAQKRLDEARATKTTWPDTSYVSDLHPLVEWLVDKVQVQTHRNEAPVIRADVDTPVFLVQGTYSNELGQPTVVEWMAVTGLPDEPRVEDMFEAARRAGVGTGMVNTGQPGDLSELQELVPAAVRAARAHLEERSAEYDVRITEDLARPQQRLEQWQQLSLQGLGEDPRGQRKKERVHDTYAEQQRLMRRMSTAGEPLLRVLAVVKGEN</sequence>
<dbReference type="Proteomes" id="UP001432401">
    <property type="component" value="Unassembled WGS sequence"/>
</dbReference>
<evidence type="ECO:0000256" key="2">
    <source>
        <dbReference type="ARBA" id="ARBA00022801"/>
    </source>
</evidence>
<dbReference type="Gene3D" id="3.40.50.300">
    <property type="entry name" value="P-loop containing nucleotide triphosphate hydrolases"/>
    <property type="match status" value="1"/>
</dbReference>
<keyword evidence="3 7" id="KW-0347">Helicase</keyword>
<feature type="domain" description="Helicase C-terminal" evidence="6">
    <location>
        <begin position="449"/>
        <end position="612"/>
    </location>
</feature>
<dbReference type="InterPro" id="IPR027417">
    <property type="entry name" value="P-loop_NTPase"/>
</dbReference>
<dbReference type="PANTHER" id="PTHR45766:SF6">
    <property type="entry name" value="SWI_SNF-RELATED MATRIX-ASSOCIATED ACTIN-DEPENDENT REGULATOR OF CHROMATIN SUBFAMILY A-LIKE PROTEIN 1"/>
    <property type="match status" value="1"/>
</dbReference>
<evidence type="ECO:0000256" key="1">
    <source>
        <dbReference type="ARBA" id="ARBA00022741"/>
    </source>
</evidence>
<dbReference type="SMART" id="SM00490">
    <property type="entry name" value="HELICc"/>
    <property type="match status" value="1"/>
</dbReference>
<dbReference type="InterPro" id="IPR057342">
    <property type="entry name" value="DEXDc_RapA"/>
</dbReference>
<dbReference type="PROSITE" id="PS51192">
    <property type="entry name" value="HELICASE_ATP_BIND_1"/>
    <property type="match status" value="1"/>
</dbReference>
<feature type="domain" description="Helicase ATP-binding" evidence="5">
    <location>
        <begin position="127"/>
        <end position="297"/>
    </location>
</feature>
<proteinExistence type="predicted"/>
<evidence type="ECO:0000256" key="3">
    <source>
        <dbReference type="ARBA" id="ARBA00022806"/>
    </source>
</evidence>
<name>A0ABV2A075_9ACTN</name>
<evidence type="ECO:0000313" key="8">
    <source>
        <dbReference type="Proteomes" id="UP001432401"/>
    </source>
</evidence>
<dbReference type="EMBL" id="JBEQNB010000013">
    <property type="protein sequence ID" value="MES0836694.1"/>
    <property type="molecule type" value="Genomic_DNA"/>
</dbReference>
<dbReference type="SUPFAM" id="SSF52540">
    <property type="entry name" value="P-loop containing nucleoside triphosphate hydrolases"/>
    <property type="match status" value="2"/>
</dbReference>